<feature type="non-terminal residue" evidence="1">
    <location>
        <position position="1"/>
    </location>
</feature>
<accession>A0A2A9NEW7</accession>
<evidence type="ECO:0008006" key="3">
    <source>
        <dbReference type="Google" id="ProtNLM"/>
    </source>
</evidence>
<proteinExistence type="predicted"/>
<protein>
    <recommendedName>
        <fullName evidence="3">Retrotransposon Copia-like N-terminal domain-containing protein</fullName>
    </recommendedName>
</protein>
<dbReference type="AlphaFoldDB" id="A0A2A9NEW7"/>
<gene>
    <name evidence="1" type="ORF">AMATHDRAFT_90399</name>
</gene>
<evidence type="ECO:0000313" key="2">
    <source>
        <dbReference type="Proteomes" id="UP000242287"/>
    </source>
</evidence>
<feature type="non-terminal residue" evidence="1">
    <location>
        <position position="97"/>
    </location>
</feature>
<keyword evidence="2" id="KW-1185">Reference proteome</keyword>
<dbReference type="Proteomes" id="UP000242287">
    <property type="component" value="Unassembled WGS sequence"/>
</dbReference>
<sequence>GDFKMPMLQSDNWMEWKSNMGTILSINGLASYISSDTDAPMKAIVAEEKRIAQWQTGDAKARTLIISAISDPETIHLRGAKTARQMWEQLCKVKEHN</sequence>
<dbReference type="Pfam" id="PF14223">
    <property type="entry name" value="Retrotran_gag_2"/>
    <property type="match status" value="1"/>
</dbReference>
<dbReference type="EMBL" id="KZ302217">
    <property type="protein sequence ID" value="PFH46260.1"/>
    <property type="molecule type" value="Genomic_DNA"/>
</dbReference>
<dbReference type="OrthoDB" id="2941894at2759"/>
<name>A0A2A9NEW7_9AGAR</name>
<evidence type="ECO:0000313" key="1">
    <source>
        <dbReference type="EMBL" id="PFH46260.1"/>
    </source>
</evidence>
<organism evidence="1 2">
    <name type="scientific">Amanita thiersii Skay4041</name>
    <dbReference type="NCBI Taxonomy" id="703135"/>
    <lineage>
        <taxon>Eukaryota</taxon>
        <taxon>Fungi</taxon>
        <taxon>Dikarya</taxon>
        <taxon>Basidiomycota</taxon>
        <taxon>Agaricomycotina</taxon>
        <taxon>Agaricomycetes</taxon>
        <taxon>Agaricomycetidae</taxon>
        <taxon>Agaricales</taxon>
        <taxon>Pluteineae</taxon>
        <taxon>Amanitaceae</taxon>
        <taxon>Amanita</taxon>
    </lineage>
</organism>
<reference evidence="1 2" key="1">
    <citation type="submission" date="2014-02" db="EMBL/GenBank/DDBJ databases">
        <title>Transposable element dynamics among asymbiotic and ectomycorrhizal Amanita fungi.</title>
        <authorList>
            <consortium name="DOE Joint Genome Institute"/>
            <person name="Hess J."/>
            <person name="Skrede I."/>
            <person name="Wolfe B."/>
            <person name="LaButti K."/>
            <person name="Ohm R.A."/>
            <person name="Grigoriev I.V."/>
            <person name="Pringle A."/>
        </authorList>
    </citation>
    <scope>NUCLEOTIDE SEQUENCE [LARGE SCALE GENOMIC DNA]</scope>
    <source>
        <strain evidence="1 2">SKay4041</strain>
    </source>
</reference>